<dbReference type="SMR" id="A0A2R8Y5Q9"/>
<protein>
    <submittedName>
        <fullName evidence="2">Leucine rich transmembrane and O-methyltransferase domain containing</fullName>
    </submittedName>
</protein>
<evidence type="ECO:0000313" key="2">
    <source>
        <dbReference type="Ensembl" id="ENSP00000494749.1"/>
    </source>
</evidence>
<dbReference type="EMBL" id="AP002490">
    <property type="status" value="NOT_ANNOTATED_CDS"/>
    <property type="molecule type" value="Genomic_DNA"/>
</dbReference>
<dbReference type="MalaCards" id="LRTOMT"/>
<reference evidence="2" key="5">
    <citation type="submission" date="2025-09" db="UniProtKB">
        <authorList>
            <consortium name="Ensembl"/>
        </authorList>
    </citation>
    <scope>IDENTIFICATION</scope>
</reference>
<dbReference type="Proteomes" id="UP000005640">
    <property type="component" value="Chromosome 11"/>
</dbReference>
<dbReference type="HGNC" id="HGNC:25033">
    <property type="gene designation" value="LRTOMT"/>
</dbReference>
<dbReference type="MassIVE" id="A0A2R8Y5Q9"/>
<proteinExistence type="predicted"/>
<dbReference type="OrthoDB" id="676979at2759"/>
<dbReference type="Bgee" id="ENSG00000284922">
    <property type="expression patterns" value="Expressed in male germ line stem cell (sensu Vertebrata) in testis and 97 other cell types or tissues"/>
</dbReference>
<dbReference type="EMBL" id="AP000812">
    <property type="status" value="NOT_ANNOTATED_CDS"/>
    <property type="molecule type" value="Genomic_DNA"/>
</dbReference>
<reference evidence="2" key="4">
    <citation type="submission" date="2025-08" db="UniProtKB">
        <authorList>
            <consortium name="Ensembl"/>
        </authorList>
    </citation>
    <scope>IDENTIFICATION</scope>
</reference>
<organism evidence="2 3">
    <name type="scientific">Homo sapiens</name>
    <name type="common">Human</name>
    <dbReference type="NCBI Taxonomy" id="9606"/>
    <lineage>
        <taxon>Eukaryota</taxon>
        <taxon>Metazoa</taxon>
        <taxon>Chordata</taxon>
        <taxon>Craniata</taxon>
        <taxon>Vertebrata</taxon>
        <taxon>Euteleostomi</taxon>
        <taxon>Mammalia</taxon>
        <taxon>Eutheria</taxon>
        <taxon>Euarchontoglires</taxon>
        <taxon>Primates</taxon>
        <taxon>Haplorrhini</taxon>
        <taxon>Catarrhini</taxon>
        <taxon>Hominidae</taxon>
        <taxon>Homo</taxon>
    </lineage>
</organism>
<accession>A0A2R8Y5Q9</accession>
<evidence type="ECO:0000256" key="1">
    <source>
        <dbReference type="SAM" id="MobiDB-lite"/>
    </source>
</evidence>
<reference evidence="2 3" key="2">
    <citation type="journal article" date="2004" name="Nature">
        <title>Finishing the euchromatic sequence of the human genome.</title>
        <authorList>
            <consortium name="International Human Genome Sequencing Consortium"/>
        </authorList>
    </citation>
    <scope>NUCLEOTIDE SEQUENCE [LARGE SCALE GENOMIC DNA]</scope>
</reference>
<dbReference type="Ensembl" id="ENST00000646163.1">
    <property type="protein sequence ID" value="ENSP00000494749.1"/>
    <property type="gene ID" value="ENSG00000284922.2"/>
</dbReference>
<dbReference type="VEuPathDB" id="HostDB:ENSG00000284922"/>
<dbReference type="ExpressionAtlas" id="A0A2R8Y5Q9">
    <property type="expression patterns" value="baseline and differential"/>
</dbReference>
<reference evidence="2 3" key="3">
    <citation type="journal article" date="2006" name="Nature">
        <title>Human chromosome 11 DNA sequence and analysis including novel gene identification.</title>
        <authorList>
            <person name="Taylor T.D."/>
            <person name="Noguchi H."/>
            <person name="Totoki Y."/>
            <person name="Toyoda A."/>
            <person name="Kuroki Y."/>
            <person name="Dewar K."/>
            <person name="Lloyd C."/>
            <person name="Itoh T."/>
            <person name="Takeda T."/>
            <person name="Kim D.W."/>
            <person name="She X."/>
            <person name="Barlow K.F."/>
            <person name="Bloom T."/>
            <person name="Bruford E."/>
            <person name="Chang J.L."/>
            <person name="Cuomo C.A."/>
            <person name="Eichler E."/>
            <person name="FitzGerald M.G."/>
            <person name="Jaffe D.B."/>
            <person name="LaButti K."/>
            <person name="Nicol R."/>
            <person name="Park H.S."/>
            <person name="Seaman C."/>
            <person name="Sougnez C."/>
            <person name="Yang X."/>
            <person name="Zimmer A.R."/>
            <person name="Zody M.C."/>
            <person name="Birren B.W."/>
            <person name="Nusbaum C."/>
            <person name="Fujiyama A."/>
            <person name="Hattori M."/>
            <person name="Rogers J."/>
            <person name="Lander E.S."/>
            <person name="Sakaki Y."/>
        </authorList>
    </citation>
    <scope>NUCLEOTIDE SEQUENCE [LARGE SCALE GENOMIC DNA]</scope>
</reference>
<keyword evidence="3" id="KW-1185">Reference proteome</keyword>
<dbReference type="GeneCards" id="LRTOMT"/>
<name>A0A2R8Y5Q9_HUMAN</name>
<feature type="region of interest" description="Disordered" evidence="1">
    <location>
        <begin position="1"/>
        <end position="26"/>
    </location>
</feature>
<sequence>MEEEKGYSRPWTPRPVLCSGPPAQPPRLPVRAADRGAGLQLRAHPCPAR</sequence>
<reference evidence="2 3" key="1">
    <citation type="journal article" date="2001" name="Nature">
        <title>Initial sequencing and analysis of the human genome.</title>
        <authorList>
            <consortium name="International Human Genome Sequencing Consortium"/>
            <person name="Lander E.S."/>
            <person name="Linton L.M."/>
            <person name="Birren B."/>
            <person name="Nusbaum C."/>
            <person name="Zody M.C."/>
            <person name="Baldwin J."/>
            <person name="Devon K."/>
            <person name="Dewar K."/>
            <person name="Doyle M."/>
            <person name="FitzHugh W."/>
            <person name="Funke R."/>
            <person name="Gage D."/>
            <person name="Harris K."/>
            <person name="Heaford A."/>
            <person name="Howland J."/>
            <person name="Kann L."/>
            <person name="Lehoczky J."/>
            <person name="LeVine R."/>
            <person name="McEwan P."/>
            <person name="McKernan K."/>
            <person name="Meldrim J."/>
            <person name="Mesirov J.P."/>
            <person name="Miranda C."/>
            <person name="Morris W."/>
            <person name="Naylor J."/>
            <person name="Raymond C."/>
            <person name="Rosetti M."/>
            <person name="Santos R."/>
            <person name="Sheridan A."/>
            <person name="Sougnez C."/>
            <person name="Stange-Thomann N."/>
            <person name="Stojanovic N."/>
            <person name="Subramanian A."/>
            <person name="Wyman D."/>
            <person name="Rogers J."/>
            <person name="Sulston J."/>
            <person name="Ainscough R."/>
            <person name="Beck S."/>
            <person name="Bentley D."/>
            <person name="Burton J."/>
            <person name="Clee C."/>
            <person name="Carter N."/>
            <person name="Coulson A."/>
            <person name="Deadman R."/>
            <person name="Deloukas P."/>
            <person name="Dunham A."/>
            <person name="Dunham I."/>
            <person name="Durbin R."/>
            <person name="French L."/>
            <person name="Grafham D."/>
            <person name="Gregory S."/>
            <person name="Hubbard T."/>
            <person name="Humphray S."/>
            <person name="Hunt A."/>
            <person name="Jones M."/>
            <person name="Lloyd C."/>
            <person name="McMurray A."/>
            <person name="Matthews L."/>
            <person name="Mercer S."/>
            <person name="Milne S."/>
            <person name="Mullikin J.C."/>
            <person name="Mungall A."/>
            <person name="Plumb R."/>
            <person name="Ross M."/>
            <person name="Shownkeen R."/>
            <person name="Sims S."/>
            <person name="Waterston R.H."/>
            <person name="Wilson R.K."/>
            <person name="Hillier L.W."/>
            <person name="McPherson J.D."/>
            <person name="Marra M.A."/>
            <person name="Mardis E.R."/>
            <person name="Fulton L.A."/>
            <person name="Chinwalla A.T."/>
            <person name="Pepin K.H."/>
            <person name="Gish W.R."/>
            <person name="Chissoe S.L."/>
            <person name="Wendl M.C."/>
            <person name="Delehaunty K.D."/>
            <person name="Miner T.L."/>
            <person name="Delehaunty A."/>
            <person name="Kramer J.B."/>
            <person name="Cook L.L."/>
            <person name="Fulton R.S."/>
            <person name="Johnson D.L."/>
            <person name="Minx P.J."/>
            <person name="Clifton S.W."/>
            <person name="Hawkins T."/>
            <person name="Branscomb E."/>
            <person name="Predki P."/>
            <person name="Richardson P."/>
            <person name="Wenning S."/>
            <person name="Slezak T."/>
            <person name="Doggett N."/>
            <person name="Cheng J.F."/>
            <person name="Olsen A."/>
            <person name="Lucas S."/>
            <person name="Elkin C."/>
            <person name="Uberbacher E."/>
            <person name="Frazier M."/>
            <person name="Gibbs R.A."/>
            <person name="Muzny D.M."/>
            <person name="Scherer S.E."/>
            <person name="Bouck J.B."/>
            <person name="Sodergren E.J."/>
            <person name="Worley K.C."/>
            <person name="Rives C.M."/>
            <person name="Gorrell J.H."/>
            <person name="Metzker M.L."/>
            <person name="Naylor S.L."/>
            <person name="Kucherlapati R.S."/>
            <person name="Nelson D.L."/>
            <person name="Weinstock G.M."/>
            <person name="Sakaki Y."/>
            <person name="Fujiyama A."/>
            <person name="Hattori M."/>
            <person name="Yada T."/>
            <person name="Toyoda A."/>
            <person name="Itoh T."/>
            <person name="Kawagoe C."/>
            <person name="Watanabe H."/>
            <person name="Totoki Y."/>
            <person name="Taylor T."/>
            <person name="Weissenbach J."/>
            <person name="Heilig R."/>
            <person name="Saurin W."/>
            <person name="Artiguenave F."/>
            <person name="Brottier P."/>
            <person name="Bruls T."/>
            <person name="Pelletier E."/>
            <person name="Robert C."/>
            <person name="Wincker P."/>
            <person name="Smith D.R."/>
            <person name="Doucette-Stamm L."/>
            <person name="Rubenfield M."/>
            <person name="Weinstock K."/>
            <person name="Lee H.M."/>
            <person name="Dubois J."/>
            <person name="Rosenthal A."/>
            <person name="Platzer M."/>
            <person name="Nyakatura G."/>
            <person name="Taudien S."/>
            <person name="Rump A."/>
            <person name="Yang H."/>
            <person name="Yu J."/>
            <person name="Wang J."/>
            <person name="Huang G."/>
            <person name="Gu J."/>
            <person name="Hood L."/>
            <person name="Rowen L."/>
            <person name="Madan A."/>
            <person name="Qin S."/>
            <person name="Davis R.W."/>
            <person name="Federspiel N.A."/>
            <person name="Abola A.P."/>
            <person name="Proctor M.J."/>
            <person name="Myers R.M."/>
            <person name="Schmutz J."/>
            <person name="Dickson M."/>
            <person name="Grimwood J."/>
            <person name="Cox D.R."/>
            <person name="Olson M.V."/>
            <person name="Kaul R."/>
            <person name="Raymond C."/>
            <person name="Shimizu N."/>
            <person name="Kawasaki K."/>
            <person name="Minoshima S."/>
            <person name="Evans G.A."/>
            <person name="Athanasiou M."/>
            <person name="Schultz R."/>
            <person name="Roe B.A."/>
            <person name="Chen F."/>
            <person name="Pan H."/>
            <person name="Ramser J."/>
            <person name="Lehrach H."/>
            <person name="Reinhardt R."/>
            <person name="McCombie W.R."/>
            <person name="de la Bastide M."/>
            <person name="Dedhia N."/>
            <person name="Blocker H."/>
            <person name="Hornischer K."/>
            <person name="Nordsiek G."/>
            <person name="Agarwala R."/>
            <person name="Aravind L."/>
            <person name="Bailey J.A."/>
            <person name="Bateman A."/>
            <person name="Batzoglou S."/>
            <person name="Birney E."/>
            <person name="Bork P."/>
            <person name="Brown D.G."/>
            <person name="Burge C.B."/>
            <person name="Cerutti L."/>
            <person name="Chen H.C."/>
            <person name="Church D."/>
            <person name="Clamp M."/>
            <person name="Copley R.R."/>
            <person name="Doerks T."/>
            <person name="Eddy S.R."/>
            <person name="Eichler E.E."/>
            <person name="Furey T.S."/>
            <person name="Galagan J."/>
            <person name="Gilbert J.G."/>
            <person name="Harmon C."/>
            <person name="Hayashizaki Y."/>
            <person name="Haussler D."/>
            <person name="Hermjakob H."/>
            <person name="Hokamp K."/>
            <person name="Jang W."/>
            <person name="Johnson L.S."/>
            <person name="Jones T.A."/>
            <person name="Kasif S."/>
            <person name="Kaspryzk A."/>
            <person name="Kennedy S."/>
            <person name="Kent W.J."/>
            <person name="Kitts P."/>
            <person name="Koonin E.V."/>
            <person name="Korf I."/>
            <person name="Kulp D."/>
            <person name="Lancet D."/>
            <person name="Lowe T.M."/>
            <person name="McLysaght A."/>
            <person name="Mikkelsen T."/>
            <person name="Moran J.V."/>
            <person name="Mulder N."/>
            <person name="Pollara V.J."/>
            <person name="Ponting C.P."/>
            <person name="Schuler G."/>
            <person name="Schultz J."/>
            <person name="Slater G."/>
            <person name="Smit A.F."/>
            <person name="Stupka E."/>
            <person name="Szustakowski J."/>
            <person name="Thierry-Mieg D."/>
            <person name="Thierry-Mieg J."/>
            <person name="Wagner L."/>
            <person name="Wallis J."/>
            <person name="Wheeler R."/>
            <person name="Williams A."/>
            <person name="Wolf Y.I."/>
            <person name="Wolfe K.H."/>
            <person name="Yang S.P."/>
            <person name="Yeh R.F."/>
            <person name="Collins F."/>
            <person name="Guyer M.S."/>
            <person name="Peterson J."/>
            <person name="Felsenfeld A."/>
            <person name="Wetterstrand K.A."/>
            <person name="Patrinos A."/>
            <person name="Morgan M.J."/>
            <person name="de Jong P."/>
            <person name="Catanese J.J."/>
            <person name="Osoegawa K."/>
            <person name="Shizuya H."/>
            <person name="Choi S."/>
            <person name="Chen Y.J."/>
        </authorList>
    </citation>
    <scope>NUCLEOTIDE SEQUENCE [LARGE SCALE GENOMIC DNA]</scope>
</reference>
<dbReference type="AlphaFoldDB" id="A0A2R8Y5Q9"/>
<gene>
    <name evidence="2" type="primary">LRTOMT</name>
</gene>
<evidence type="ECO:0000313" key="3">
    <source>
        <dbReference type="Proteomes" id="UP000005640"/>
    </source>
</evidence>